<accession>A0A380CUJ7</accession>
<dbReference type="EMBL" id="UGYW01000002">
    <property type="protein sequence ID" value="SUJ28415.1"/>
    <property type="molecule type" value="Genomic_DNA"/>
</dbReference>
<evidence type="ECO:0000256" key="3">
    <source>
        <dbReference type="ARBA" id="ARBA00022898"/>
    </source>
</evidence>
<dbReference type="PROSITE" id="PS51318">
    <property type="entry name" value="TAT"/>
    <property type="match status" value="1"/>
</dbReference>
<dbReference type="Proteomes" id="UP000254893">
    <property type="component" value="Unassembled WGS sequence"/>
</dbReference>
<reference evidence="6 7" key="1">
    <citation type="submission" date="2018-06" db="EMBL/GenBank/DDBJ databases">
        <authorList>
            <consortium name="Pathogen Informatics"/>
            <person name="Doyle S."/>
        </authorList>
    </citation>
    <scope>NUCLEOTIDE SEQUENCE [LARGE SCALE GENOMIC DNA]</scope>
    <source>
        <strain evidence="6 7">NCTC11388</strain>
    </source>
</reference>
<dbReference type="InterPro" id="IPR006311">
    <property type="entry name" value="TAT_signal"/>
</dbReference>
<evidence type="ECO:0000313" key="7">
    <source>
        <dbReference type="Proteomes" id="UP000254893"/>
    </source>
</evidence>
<evidence type="ECO:0000256" key="2">
    <source>
        <dbReference type="ARBA" id="ARBA00006966"/>
    </source>
</evidence>
<keyword evidence="4" id="KW-0732">Signal</keyword>
<dbReference type="Gene3D" id="3.40.640.10">
    <property type="entry name" value="Type I PLP-dependent aspartate aminotransferase-like (Major domain)"/>
    <property type="match status" value="1"/>
</dbReference>
<dbReference type="GO" id="GO:0006567">
    <property type="term" value="P:L-threonine catabolic process"/>
    <property type="evidence" value="ECO:0007669"/>
    <property type="project" value="TreeGrafter"/>
</dbReference>
<dbReference type="Pfam" id="PF01212">
    <property type="entry name" value="Beta_elim_lyase"/>
    <property type="match status" value="1"/>
</dbReference>
<feature type="domain" description="Aromatic amino acid beta-eliminating lyase/threonine aldolase" evidence="5">
    <location>
        <begin position="69"/>
        <end position="336"/>
    </location>
</feature>
<dbReference type="GO" id="GO:0006545">
    <property type="term" value="P:glycine biosynthetic process"/>
    <property type="evidence" value="ECO:0007669"/>
    <property type="project" value="TreeGrafter"/>
</dbReference>
<sequence>MPMSSFKRRDFLKLSGLALPAIAQIVPSTSFADSASKDKILKDSDAVYFINDGIFYRPDDFIAQLQTIQAKDPIERDSYATDGTMKKLLDKCIKITGKEAAIYMPSGTLANQLAISVLGKSATKAFVQEKSHVYRDEGDAAQTLFNKRLIPLAADNHWFDEEELQQAVDVHEQGEAFAVPRAVVSIETPVRRADNRVFPLEEIKKIAEYCNSKGYKMHLDGARLHVASAYTGHAIADYAQYFDTVYLCLYKYLGATGGAVLCGDKAVIDQMHHLVKIHGGGIFTNWPNAAMALHHLEDIDSVMQEVKDKSQTLFNLFNQMDGIQVEHPEHGSNISLMKTGKGIDSAKLRGHLRHEHNIILGQPRQADGKIAVKTNATLLRRTNSQLVSAFEDAIRMAKIS</sequence>
<evidence type="ECO:0000313" key="6">
    <source>
        <dbReference type="EMBL" id="SUJ28415.1"/>
    </source>
</evidence>
<dbReference type="PANTHER" id="PTHR48097">
    <property type="entry name" value="L-THREONINE ALDOLASE-RELATED"/>
    <property type="match status" value="1"/>
</dbReference>
<evidence type="ECO:0000256" key="1">
    <source>
        <dbReference type="ARBA" id="ARBA00001933"/>
    </source>
</evidence>
<proteinExistence type="inferred from homology"/>
<comment type="similarity">
    <text evidence="2">Belongs to the threonine aldolase family.</text>
</comment>
<dbReference type="GO" id="GO:0008732">
    <property type="term" value="F:L-allo-threonine aldolase activity"/>
    <property type="evidence" value="ECO:0007669"/>
    <property type="project" value="UniProtKB-EC"/>
</dbReference>
<organism evidence="6 7">
    <name type="scientific">Sphingobacterium spiritivorum</name>
    <name type="common">Flavobacterium spiritivorum</name>
    <dbReference type="NCBI Taxonomy" id="258"/>
    <lineage>
        <taxon>Bacteria</taxon>
        <taxon>Pseudomonadati</taxon>
        <taxon>Bacteroidota</taxon>
        <taxon>Sphingobacteriia</taxon>
        <taxon>Sphingobacteriales</taxon>
        <taxon>Sphingobacteriaceae</taxon>
        <taxon>Sphingobacterium</taxon>
    </lineage>
</organism>
<feature type="signal peptide" evidence="4">
    <location>
        <begin position="1"/>
        <end position="23"/>
    </location>
</feature>
<dbReference type="InterPro" id="IPR015424">
    <property type="entry name" value="PyrdxlP-dep_Trfase"/>
</dbReference>
<keyword evidence="6" id="KW-0456">Lyase</keyword>
<evidence type="ECO:0000256" key="4">
    <source>
        <dbReference type="SAM" id="SignalP"/>
    </source>
</evidence>
<evidence type="ECO:0000259" key="5">
    <source>
        <dbReference type="Pfam" id="PF01212"/>
    </source>
</evidence>
<feature type="chain" id="PRO_5016871487" evidence="4">
    <location>
        <begin position="24"/>
        <end position="400"/>
    </location>
</feature>
<protein>
    <submittedName>
        <fullName evidence="6">L-allo-threonine aldolase</fullName>
        <ecNumber evidence="6">4.1.2.49</ecNumber>
    </submittedName>
</protein>
<dbReference type="SUPFAM" id="SSF53383">
    <property type="entry name" value="PLP-dependent transferases"/>
    <property type="match status" value="1"/>
</dbReference>
<dbReference type="InterPro" id="IPR015421">
    <property type="entry name" value="PyrdxlP-dep_Trfase_major"/>
</dbReference>
<dbReference type="GO" id="GO:0005829">
    <property type="term" value="C:cytosol"/>
    <property type="evidence" value="ECO:0007669"/>
    <property type="project" value="TreeGrafter"/>
</dbReference>
<dbReference type="PANTHER" id="PTHR48097:SF9">
    <property type="entry name" value="L-THREONINE ALDOLASE"/>
    <property type="match status" value="1"/>
</dbReference>
<dbReference type="EC" id="4.1.2.49" evidence="6"/>
<keyword evidence="3" id="KW-0663">Pyridoxal phosphate</keyword>
<dbReference type="InterPro" id="IPR001597">
    <property type="entry name" value="ArAA_b-elim_lyase/Thr_aldolase"/>
</dbReference>
<gene>
    <name evidence="6" type="primary">ltaA_2</name>
    <name evidence="6" type="ORF">NCTC11388_04328</name>
</gene>
<name>A0A380CUJ7_SPHSI</name>
<dbReference type="AlphaFoldDB" id="A0A380CUJ7"/>
<comment type="cofactor">
    <cofactor evidence="1">
        <name>pyridoxal 5'-phosphate</name>
        <dbReference type="ChEBI" id="CHEBI:597326"/>
    </cofactor>
</comment>